<dbReference type="PATRIC" id="fig|1195763.3.peg.3407"/>
<proteinExistence type="predicted"/>
<dbReference type="Pfam" id="PF06445">
    <property type="entry name" value="GyrI-like"/>
    <property type="match status" value="1"/>
</dbReference>
<reference evidence="5 6" key="1">
    <citation type="submission" date="2015-05" db="EMBL/GenBank/DDBJ databases">
        <title>Photobacterium galathea sp. nov.</title>
        <authorList>
            <person name="Machado H."/>
            <person name="Gram L."/>
        </authorList>
    </citation>
    <scope>NUCLEOTIDE SEQUENCE [LARGE SCALE GENOMIC DNA]</scope>
    <source>
        <strain evidence="5 6">CGMCC 1.12159</strain>
    </source>
</reference>
<dbReference type="SUPFAM" id="SSF55136">
    <property type="entry name" value="Probable bacterial effector-binding domain"/>
    <property type="match status" value="1"/>
</dbReference>
<keyword evidence="1" id="KW-0805">Transcription regulation</keyword>
<name>A0A0J1GXE5_9GAMM</name>
<dbReference type="InterPro" id="IPR010499">
    <property type="entry name" value="AraC_E-bd"/>
</dbReference>
<dbReference type="InterPro" id="IPR050908">
    <property type="entry name" value="SmbC-like"/>
</dbReference>
<dbReference type="Gene3D" id="1.10.10.60">
    <property type="entry name" value="Homeodomain-like"/>
    <property type="match status" value="2"/>
</dbReference>
<dbReference type="AlphaFoldDB" id="A0A0J1GXE5"/>
<evidence type="ECO:0000256" key="1">
    <source>
        <dbReference type="ARBA" id="ARBA00023015"/>
    </source>
</evidence>
<feature type="domain" description="HTH araC/xylS-type" evidence="4">
    <location>
        <begin position="15"/>
        <end position="114"/>
    </location>
</feature>
<dbReference type="InterPro" id="IPR020449">
    <property type="entry name" value="Tscrpt_reg_AraC-type_HTH"/>
</dbReference>
<dbReference type="Gene3D" id="3.20.80.10">
    <property type="entry name" value="Regulatory factor, effector binding domain"/>
    <property type="match status" value="1"/>
</dbReference>
<gene>
    <name evidence="5" type="ORF">ABT56_15995</name>
</gene>
<evidence type="ECO:0000259" key="4">
    <source>
        <dbReference type="PROSITE" id="PS01124"/>
    </source>
</evidence>
<dbReference type="Proteomes" id="UP000036097">
    <property type="component" value="Unassembled WGS sequence"/>
</dbReference>
<dbReference type="PANTHER" id="PTHR40055:SF1">
    <property type="entry name" value="TRANSCRIPTIONAL REGULATOR YGIV-RELATED"/>
    <property type="match status" value="1"/>
</dbReference>
<keyword evidence="6" id="KW-1185">Reference proteome</keyword>
<dbReference type="STRING" id="1195763.ABT56_15995"/>
<dbReference type="PANTHER" id="PTHR40055">
    <property type="entry name" value="TRANSCRIPTIONAL REGULATOR YGIV-RELATED"/>
    <property type="match status" value="1"/>
</dbReference>
<keyword evidence="3" id="KW-0804">Transcription</keyword>
<dbReference type="InterPro" id="IPR029442">
    <property type="entry name" value="GyrI-like"/>
</dbReference>
<dbReference type="SMART" id="SM00342">
    <property type="entry name" value="HTH_ARAC"/>
    <property type="match status" value="1"/>
</dbReference>
<organism evidence="5 6">
    <name type="scientific">Photobacterium aquae</name>
    <dbReference type="NCBI Taxonomy" id="1195763"/>
    <lineage>
        <taxon>Bacteria</taxon>
        <taxon>Pseudomonadati</taxon>
        <taxon>Pseudomonadota</taxon>
        <taxon>Gammaproteobacteria</taxon>
        <taxon>Vibrionales</taxon>
        <taxon>Vibrionaceae</taxon>
        <taxon>Photobacterium</taxon>
    </lineage>
</organism>
<dbReference type="Pfam" id="PF12833">
    <property type="entry name" value="HTH_18"/>
    <property type="match status" value="1"/>
</dbReference>
<evidence type="ECO:0000313" key="5">
    <source>
        <dbReference type="EMBL" id="KLV04109.1"/>
    </source>
</evidence>
<dbReference type="InterPro" id="IPR018060">
    <property type="entry name" value="HTH_AraC"/>
</dbReference>
<dbReference type="OrthoDB" id="282744at2"/>
<evidence type="ECO:0000256" key="2">
    <source>
        <dbReference type="ARBA" id="ARBA00023125"/>
    </source>
</evidence>
<dbReference type="GO" id="GO:0003700">
    <property type="term" value="F:DNA-binding transcription factor activity"/>
    <property type="evidence" value="ECO:0007669"/>
    <property type="project" value="InterPro"/>
</dbReference>
<dbReference type="InterPro" id="IPR009057">
    <property type="entry name" value="Homeodomain-like_sf"/>
</dbReference>
<dbReference type="PROSITE" id="PS01124">
    <property type="entry name" value="HTH_ARAC_FAMILY_2"/>
    <property type="match status" value="1"/>
</dbReference>
<protein>
    <submittedName>
        <fullName evidence="5">AraC family transcriptional regulator</fullName>
    </submittedName>
</protein>
<dbReference type="RefSeq" id="WP_047879879.1">
    <property type="nucleotide sequence ID" value="NZ_LDOT01000023.1"/>
</dbReference>
<dbReference type="SUPFAM" id="SSF46689">
    <property type="entry name" value="Homeodomain-like"/>
    <property type="match status" value="2"/>
</dbReference>
<dbReference type="GO" id="GO:0043565">
    <property type="term" value="F:sequence-specific DNA binding"/>
    <property type="evidence" value="ECO:0007669"/>
    <property type="project" value="InterPro"/>
</dbReference>
<dbReference type="SMART" id="SM00871">
    <property type="entry name" value="AraC_E_bind"/>
    <property type="match status" value="1"/>
</dbReference>
<dbReference type="InterPro" id="IPR011256">
    <property type="entry name" value="Reg_factor_effector_dom_sf"/>
</dbReference>
<comment type="caution">
    <text evidence="5">The sequence shown here is derived from an EMBL/GenBank/DDBJ whole genome shotgun (WGS) entry which is preliminary data.</text>
</comment>
<evidence type="ECO:0000256" key="3">
    <source>
        <dbReference type="ARBA" id="ARBA00023163"/>
    </source>
</evidence>
<sequence>MSRESQSRQHQSRINDVLFYIHQDISRALPARELADIAAYSEQHFHRIFKQVVGESIHQYIRRTRMEYAANQLMFDPKSSVADIANDCGFNSVSSFNRAFKATFTMSPGEWRKYDLQLADKPYQKDPDVAAGYLRMAHTPLPEPKIMEVPPRLAAYVRHVGYNRSIRYAWLVLKAWAAEEKRCFSTQFGLHHSNPAWVDLDKSRYVACIEIDRPLKLRGVVNQMVIPGGLHAVFRLEGRYGDLLPQISKVMAQWLPKSGFKLRSTPAYVHYLQNHFIHESEVFVLDYYVPISFSVNSGSAYHRKKVL</sequence>
<dbReference type="EMBL" id="LDOT01000023">
    <property type="protein sequence ID" value="KLV04109.1"/>
    <property type="molecule type" value="Genomic_DNA"/>
</dbReference>
<evidence type="ECO:0000313" key="6">
    <source>
        <dbReference type="Proteomes" id="UP000036097"/>
    </source>
</evidence>
<accession>A0A0J1GXE5</accession>
<dbReference type="PRINTS" id="PR00032">
    <property type="entry name" value="HTHARAC"/>
</dbReference>
<keyword evidence="2" id="KW-0238">DNA-binding</keyword>